<keyword evidence="3 6" id="KW-0812">Transmembrane</keyword>
<evidence type="ECO:0000256" key="5">
    <source>
        <dbReference type="ARBA" id="ARBA00023136"/>
    </source>
</evidence>
<evidence type="ECO:0000256" key="6">
    <source>
        <dbReference type="SAM" id="Phobius"/>
    </source>
</evidence>
<accession>A0ABW9QYY4</accession>
<evidence type="ECO:0008006" key="9">
    <source>
        <dbReference type="Google" id="ProtNLM"/>
    </source>
</evidence>
<sequence length="125" mass="13077">MAALGLLLRVGVAMAVVVAVMWVAARLLQRRVGPSARGGQPPQVEVLARRGLSRNSSVAVVRVGGRTLILGVTDAQVSLLAETGTDTTLFDLTEAGSGTLSLEVAPPPAARTPLVESLRERTVRR</sequence>
<evidence type="ECO:0000313" key="8">
    <source>
        <dbReference type="Proteomes" id="UP000437736"/>
    </source>
</evidence>
<gene>
    <name evidence="7" type="ORF">GHK86_17585</name>
</gene>
<evidence type="ECO:0000256" key="1">
    <source>
        <dbReference type="ARBA" id="ARBA00004236"/>
    </source>
</evidence>
<evidence type="ECO:0000313" key="7">
    <source>
        <dbReference type="EMBL" id="MST34526.1"/>
    </source>
</evidence>
<proteinExistence type="predicted"/>
<keyword evidence="8" id="KW-1185">Reference proteome</keyword>
<name>A0ABW9QYY4_9ACTN</name>
<keyword evidence="4 6" id="KW-1133">Transmembrane helix</keyword>
<reference evidence="7 8" key="1">
    <citation type="submission" date="2019-11" db="EMBL/GenBank/DDBJ databases">
        <title>Acidiferrimicrobium australis gen. nov., sp. nov., an acidophilic and obligately heterotrophic, member of the Actinobacteria that catalyses dissimilatory oxido- reduction of iron isolated from metal-rich acidic water in Chile.</title>
        <authorList>
            <person name="Gonzalez D."/>
            <person name="Huber K."/>
            <person name="Hedrich S."/>
            <person name="Rojas-Villalobos C."/>
            <person name="Quatrini R."/>
            <person name="Dinamarca M.A."/>
            <person name="Schwarz A."/>
            <person name="Canales C."/>
            <person name="Nancucheo I."/>
        </authorList>
    </citation>
    <scope>NUCLEOTIDE SEQUENCE [LARGE SCALE GENOMIC DNA]</scope>
    <source>
        <strain evidence="7 8">USS-CCA1</strain>
    </source>
</reference>
<dbReference type="InterPro" id="IPR022781">
    <property type="entry name" value="Flagellar_biosynth_FliO"/>
</dbReference>
<feature type="transmembrane region" description="Helical" evidence="6">
    <location>
        <begin position="6"/>
        <end position="28"/>
    </location>
</feature>
<protein>
    <recommendedName>
        <fullName evidence="9">Flagellar biosynthetic protein FliO</fullName>
    </recommendedName>
</protein>
<organism evidence="7 8">
    <name type="scientific">Acidiferrimicrobium australe</name>
    <dbReference type="NCBI Taxonomy" id="2664430"/>
    <lineage>
        <taxon>Bacteria</taxon>
        <taxon>Bacillati</taxon>
        <taxon>Actinomycetota</taxon>
        <taxon>Acidimicrobiia</taxon>
        <taxon>Acidimicrobiales</taxon>
        <taxon>Acidimicrobiaceae</taxon>
        <taxon>Acidiferrimicrobium</taxon>
    </lineage>
</organism>
<keyword evidence="2" id="KW-1003">Cell membrane</keyword>
<evidence type="ECO:0000256" key="4">
    <source>
        <dbReference type="ARBA" id="ARBA00022989"/>
    </source>
</evidence>
<dbReference type="Pfam" id="PF04347">
    <property type="entry name" value="FliO"/>
    <property type="match status" value="1"/>
</dbReference>
<evidence type="ECO:0000256" key="3">
    <source>
        <dbReference type="ARBA" id="ARBA00022692"/>
    </source>
</evidence>
<evidence type="ECO:0000256" key="2">
    <source>
        <dbReference type="ARBA" id="ARBA00022475"/>
    </source>
</evidence>
<comment type="caution">
    <text evidence="7">The sequence shown here is derived from an EMBL/GenBank/DDBJ whole genome shotgun (WGS) entry which is preliminary data.</text>
</comment>
<keyword evidence="5 6" id="KW-0472">Membrane</keyword>
<dbReference type="Proteomes" id="UP000437736">
    <property type="component" value="Unassembled WGS sequence"/>
</dbReference>
<dbReference type="EMBL" id="WJHE01001053">
    <property type="protein sequence ID" value="MST34526.1"/>
    <property type="molecule type" value="Genomic_DNA"/>
</dbReference>
<comment type="subcellular location">
    <subcellularLocation>
        <location evidence="1">Cell membrane</location>
    </subcellularLocation>
</comment>